<evidence type="ECO:0000256" key="3">
    <source>
        <dbReference type="SAM" id="MobiDB-lite"/>
    </source>
</evidence>
<feature type="compositionally biased region" description="Polar residues" evidence="3">
    <location>
        <begin position="431"/>
        <end position="450"/>
    </location>
</feature>
<feature type="compositionally biased region" description="Low complexity" evidence="3">
    <location>
        <begin position="372"/>
        <end position="384"/>
    </location>
</feature>
<evidence type="ECO:0000256" key="2">
    <source>
        <dbReference type="ARBA" id="ARBA00023242"/>
    </source>
</evidence>
<name>A0A8H5G5L6_9AGAR</name>
<evidence type="ECO:0000313" key="5">
    <source>
        <dbReference type="Proteomes" id="UP000559256"/>
    </source>
</evidence>
<evidence type="ECO:0000313" key="4">
    <source>
        <dbReference type="EMBL" id="KAF5358796.1"/>
    </source>
</evidence>
<reference evidence="4 5" key="1">
    <citation type="journal article" date="2020" name="ISME J.">
        <title>Uncovering the hidden diversity of litter-decomposition mechanisms in mushroom-forming fungi.</title>
        <authorList>
            <person name="Floudas D."/>
            <person name="Bentzer J."/>
            <person name="Ahren D."/>
            <person name="Johansson T."/>
            <person name="Persson P."/>
            <person name="Tunlid A."/>
        </authorList>
    </citation>
    <scope>NUCLEOTIDE SEQUENCE [LARGE SCALE GENOMIC DNA]</scope>
    <source>
        <strain evidence="4 5">CBS 291.85</strain>
    </source>
</reference>
<dbReference type="CDD" id="cd12148">
    <property type="entry name" value="fungal_TF_MHR"/>
    <property type="match status" value="1"/>
</dbReference>
<feature type="compositionally biased region" description="Polar residues" evidence="3">
    <location>
        <begin position="408"/>
        <end position="423"/>
    </location>
</feature>
<accession>A0A8H5G5L6</accession>
<dbReference type="OrthoDB" id="3364175at2759"/>
<evidence type="ECO:0000256" key="1">
    <source>
        <dbReference type="ARBA" id="ARBA00004123"/>
    </source>
</evidence>
<dbReference type="AlphaFoldDB" id="A0A8H5G5L6"/>
<protein>
    <submittedName>
        <fullName evidence="4">Uncharacterized protein</fullName>
    </submittedName>
</protein>
<dbReference type="EMBL" id="JAACJM010000048">
    <property type="protein sequence ID" value="KAF5358796.1"/>
    <property type="molecule type" value="Genomic_DNA"/>
</dbReference>
<dbReference type="InterPro" id="IPR050613">
    <property type="entry name" value="Sec_Metabolite_Reg"/>
</dbReference>
<keyword evidence="2" id="KW-0539">Nucleus</keyword>
<dbReference type="PANTHER" id="PTHR31001:SF76">
    <property type="entry name" value="ZN(2)-C6 FUNGAL-TYPE DOMAIN-CONTAINING PROTEIN"/>
    <property type="match status" value="1"/>
</dbReference>
<comment type="subcellular location">
    <subcellularLocation>
        <location evidence="1">Nucleus</location>
    </subcellularLocation>
</comment>
<organism evidence="4 5">
    <name type="scientific">Tetrapyrgos nigripes</name>
    <dbReference type="NCBI Taxonomy" id="182062"/>
    <lineage>
        <taxon>Eukaryota</taxon>
        <taxon>Fungi</taxon>
        <taxon>Dikarya</taxon>
        <taxon>Basidiomycota</taxon>
        <taxon>Agaricomycotina</taxon>
        <taxon>Agaricomycetes</taxon>
        <taxon>Agaricomycetidae</taxon>
        <taxon>Agaricales</taxon>
        <taxon>Marasmiineae</taxon>
        <taxon>Marasmiaceae</taxon>
        <taxon>Tetrapyrgos</taxon>
    </lineage>
</organism>
<dbReference type="Proteomes" id="UP000559256">
    <property type="component" value="Unassembled WGS sequence"/>
</dbReference>
<keyword evidence="5" id="KW-1185">Reference proteome</keyword>
<dbReference type="PANTHER" id="PTHR31001">
    <property type="entry name" value="UNCHARACTERIZED TRANSCRIPTIONAL REGULATORY PROTEIN"/>
    <property type="match status" value="1"/>
</dbReference>
<proteinExistence type="predicted"/>
<feature type="region of interest" description="Disordered" evidence="3">
    <location>
        <begin position="364"/>
        <end position="470"/>
    </location>
</feature>
<gene>
    <name evidence="4" type="ORF">D9758_008582</name>
</gene>
<comment type="caution">
    <text evidence="4">The sequence shown here is derived from an EMBL/GenBank/DDBJ whole genome shotgun (WGS) entry which is preliminary data.</text>
</comment>
<dbReference type="GO" id="GO:0005634">
    <property type="term" value="C:nucleus"/>
    <property type="evidence" value="ECO:0007669"/>
    <property type="project" value="UniProtKB-SubCell"/>
</dbReference>
<sequence>MEISRQAGDREEGLVEFVWVGGPDDSPVLCSPSILAARQKYRHCASVNLFHIFDDWSHAAAHNGAYSVHPSQNHTALPANINDADLVEGQPLREIPDTQYTEMTLSRTRFRFVDHYRQIVDNMQSPSPSGYGFILDMDAKLRKMQEDIPLYFQDPSSPIGHVLPKEQLLATARGVKGLELTLSLIMGETRQLRLHRPFLFRGYKDKRFEKSRDQCITSARAILNYLKSNDEQSAILLKWWIVLFYGFAASVVLFIDLCHHKADDGTDLEHRRSELREALDLFKTAEHISTVSRNAIVLLEGLMSAEPEISSKPSKKRGAPDDDEEPFERIVKRMIVDANRYVGTPASSCFGSPTHVKASPIATTFGHRRSSSSRSAGSFSNASGMTSGGFPVHEQHVPISNTRHRRSSSQLSRPHLQTSWSAAQQQQQQQSTFNAGTGFVNRNGNGSLSPGESPLSAATSLPSPPHSNAQLQHVPVISGSLAPGFNLGWGQTGRDALAPGMLFRDSGLFSDTNMKAFDEVTINELGQMLWSADGYGMGDMGDIGVGVGVSVGVDMGVTGTAIHNIWPNSGNDMHTQATGANQTAVLNGNGNENP</sequence>